<keyword evidence="1" id="KW-0472">Membrane</keyword>
<dbReference type="EMBL" id="JAKIXB020000014">
    <property type="protein sequence ID" value="KAL1602185.1"/>
    <property type="molecule type" value="Genomic_DNA"/>
</dbReference>
<dbReference type="SUPFAM" id="SSF49344">
    <property type="entry name" value="CBD9-like"/>
    <property type="match status" value="1"/>
</dbReference>
<sequence length="279" mass="30067">MYPNANGDNLTISPRIGRKAGEPAFTNKVAIEVLDGTRIEDDMMILHARCLDCRVWPNGFLDATSSDQPMIYAFGGPYALQSNSPSADLKRHERYGQFIMDMTAATGTGGVPLKSNASNGVQVLGVWPLNVLIAGFLKNIRVHVGFSIAIVVGLSIAYGFGISTSNQYNRSKAFNTPHQILAFISIAPMVLLSILPVRPLATLHRFVPRLHAPMSSLALTLLLISGGLGLQLSQQSRPIVLIYTALSLALVISLAIISSIVRRRGSAYARANSRLPLSS</sequence>
<feature type="transmembrane region" description="Helical" evidence="1">
    <location>
        <begin position="213"/>
        <end position="233"/>
    </location>
</feature>
<dbReference type="PANTHER" id="PTHR47797:SF1">
    <property type="entry name" value="CYTOCHROME B561 DOMAIN-CONTAINING PROTEIN-RELATED"/>
    <property type="match status" value="1"/>
</dbReference>
<dbReference type="Pfam" id="PF16010">
    <property type="entry name" value="CDH-cyt"/>
    <property type="match status" value="1"/>
</dbReference>
<dbReference type="CDD" id="cd09630">
    <property type="entry name" value="CDH_like_cytochrome"/>
    <property type="match status" value="1"/>
</dbReference>
<feature type="transmembrane region" description="Helical" evidence="1">
    <location>
        <begin position="142"/>
        <end position="160"/>
    </location>
</feature>
<reference evidence="3 4" key="1">
    <citation type="submission" date="2024-02" db="EMBL/GenBank/DDBJ databases">
        <title>De novo assembly and annotation of 12 fungi associated with fruit tree decline syndrome in Ontario, Canada.</title>
        <authorList>
            <person name="Sulman M."/>
            <person name="Ellouze W."/>
            <person name="Ilyukhin E."/>
        </authorList>
    </citation>
    <scope>NUCLEOTIDE SEQUENCE [LARGE SCALE GENOMIC DNA]</scope>
    <source>
        <strain evidence="3 4">M97-236</strain>
    </source>
</reference>
<dbReference type="InterPro" id="IPR015920">
    <property type="entry name" value="Cellobiose_DH-like_cyt"/>
</dbReference>
<protein>
    <recommendedName>
        <fullName evidence="2">Cellobiose dehydrogenase-like cytochrome domain-containing protein</fullName>
    </recommendedName>
</protein>
<keyword evidence="1" id="KW-0812">Transmembrane</keyword>
<feature type="transmembrane region" description="Helical" evidence="1">
    <location>
        <begin position="239"/>
        <end position="261"/>
    </location>
</feature>
<proteinExistence type="predicted"/>
<evidence type="ECO:0000256" key="1">
    <source>
        <dbReference type="SAM" id="Phobius"/>
    </source>
</evidence>
<dbReference type="Proteomes" id="UP001521222">
    <property type="component" value="Unassembled WGS sequence"/>
</dbReference>
<accession>A0ABR3RCN6</accession>
<feature type="domain" description="Cellobiose dehydrogenase-like cytochrome" evidence="2">
    <location>
        <begin position="2"/>
        <end position="106"/>
    </location>
</feature>
<name>A0ABR3RCN6_9PLEO</name>
<feature type="non-terminal residue" evidence="3">
    <location>
        <position position="279"/>
    </location>
</feature>
<evidence type="ECO:0000313" key="4">
    <source>
        <dbReference type="Proteomes" id="UP001521222"/>
    </source>
</evidence>
<keyword evidence="1" id="KW-1133">Transmembrane helix</keyword>
<comment type="caution">
    <text evidence="3">The sequence shown here is derived from an EMBL/GenBank/DDBJ whole genome shotgun (WGS) entry which is preliminary data.</text>
</comment>
<organism evidence="3 4">
    <name type="scientific">Nothophoma quercina</name>
    <dbReference type="NCBI Taxonomy" id="749835"/>
    <lineage>
        <taxon>Eukaryota</taxon>
        <taxon>Fungi</taxon>
        <taxon>Dikarya</taxon>
        <taxon>Ascomycota</taxon>
        <taxon>Pezizomycotina</taxon>
        <taxon>Dothideomycetes</taxon>
        <taxon>Pleosporomycetidae</taxon>
        <taxon>Pleosporales</taxon>
        <taxon>Pleosporineae</taxon>
        <taxon>Didymellaceae</taxon>
        <taxon>Nothophoma</taxon>
    </lineage>
</organism>
<keyword evidence="4" id="KW-1185">Reference proteome</keyword>
<feature type="transmembrane region" description="Helical" evidence="1">
    <location>
        <begin position="180"/>
        <end position="201"/>
    </location>
</feature>
<dbReference type="PANTHER" id="PTHR47797">
    <property type="entry name" value="DEHYDROGENASE, PUTATIVE (AFU_ORTHOLOGUE AFUA_8G05805)-RELATED"/>
    <property type="match status" value="1"/>
</dbReference>
<dbReference type="Gene3D" id="2.60.40.1210">
    <property type="entry name" value="Cellobiose dehydrogenase, cytochrome domain"/>
    <property type="match status" value="1"/>
</dbReference>
<evidence type="ECO:0000313" key="3">
    <source>
        <dbReference type="EMBL" id="KAL1602185.1"/>
    </source>
</evidence>
<evidence type="ECO:0000259" key="2">
    <source>
        <dbReference type="Pfam" id="PF16010"/>
    </source>
</evidence>
<gene>
    <name evidence="3" type="ORF">SLS59_004872</name>
</gene>